<dbReference type="Proteomes" id="UP000504604">
    <property type="component" value="Linkage group LG15"/>
</dbReference>
<dbReference type="PROSITE" id="PS51767">
    <property type="entry name" value="PEPTIDASE_A1"/>
    <property type="match status" value="1"/>
</dbReference>
<dbReference type="PANTHER" id="PTHR47967:SF23">
    <property type="entry name" value="OS04G0448300 PROTEIN"/>
    <property type="match status" value="1"/>
</dbReference>
<dbReference type="Pfam" id="PF14541">
    <property type="entry name" value="TAXi_C"/>
    <property type="match status" value="1"/>
</dbReference>
<dbReference type="GeneID" id="110013181"/>
<dbReference type="InterPro" id="IPR051708">
    <property type="entry name" value="Plant_Aspart_Prot_A1"/>
</dbReference>
<dbReference type="InterPro" id="IPR033121">
    <property type="entry name" value="PEPTIDASE_A1"/>
</dbReference>
<gene>
    <name evidence="5" type="primary">LOC110013181</name>
</gene>
<accession>A0A8M8V784</accession>
<organism evidence="4 5">
    <name type="scientific">Sesamum indicum</name>
    <name type="common">Oriental sesame</name>
    <name type="synonym">Sesamum orientale</name>
    <dbReference type="NCBI Taxonomy" id="4182"/>
    <lineage>
        <taxon>Eukaryota</taxon>
        <taxon>Viridiplantae</taxon>
        <taxon>Streptophyta</taxon>
        <taxon>Embryophyta</taxon>
        <taxon>Tracheophyta</taxon>
        <taxon>Spermatophyta</taxon>
        <taxon>Magnoliopsida</taxon>
        <taxon>eudicotyledons</taxon>
        <taxon>Gunneridae</taxon>
        <taxon>Pentapetalae</taxon>
        <taxon>asterids</taxon>
        <taxon>lamiids</taxon>
        <taxon>Lamiales</taxon>
        <taxon>Pedaliaceae</taxon>
        <taxon>Sesamum</taxon>
    </lineage>
</organism>
<dbReference type="GO" id="GO:0005576">
    <property type="term" value="C:extracellular region"/>
    <property type="evidence" value="ECO:0007669"/>
    <property type="project" value="TreeGrafter"/>
</dbReference>
<dbReference type="InterPro" id="IPR021109">
    <property type="entry name" value="Peptidase_aspartic_dom_sf"/>
</dbReference>
<dbReference type="RefSeq" id="XP_020554903.1">
    <property type="nucleotide sequence ID" value="XM_020699244.1"/>
</dbReference>
<sequence length="130" mass="14743">MVIDSGTTLTYLNDSAFDQVKDEFTRQINLTAVRGEEQSLEICFSLPSGIESVMVPKIVFHFEGSADLELPEENYFLTDVPSNTGCLVMERSSWTSTFGNFQQQNMLVIYDLAEETISFETRYVCDDDIL</sequence>
<dbReference type="Gene3D" id="2.40.70.10">
    <property type="entry name" value="Acid Proteases"/>
    <property type="match status" value="1"/>
</dbReference>
<evidence type="ECO:0000313" key="5">
    <source>
        <dbReference type="RefSeq" id="XP_020554903.1"/>
    </source>
</evidence>
<dbReference type="OrthoDB" id="1707366at2759"/>
<dbReference type="SUPFAM" id="SSF50630">
    <property type="entry name" value="Acid proteases"/>
    <property type="match status" value="1"/>
</dbReference>
<dbReference type="InterPro" id="IPR032799">
    <property type="entry name" value="TAXi_C"/>
</dbReference>
<dbReference type="GO" id="GO:0008233">
    <property type="term" value="F:peptidase activity"/>
    <property type="evidence" value="ECO:0007669"/>
    <property type="project" value="UniProtKB-KW"/>
</dbReference>
<keyword evidence="1" id="KW-0645">Protease</keyword>
<protein>
    <submittedName>
        <fullName evidence="5">Aspartic proteinase nepenthesin-1-like</fullName>
    </submittedName>
</protein>
<keyword evidence="2" id="KW-0378">Hydrolase</keyword>
<feature type="domain" description="Peptidase A1" evidence="3">
    <location>
        <begin position="1"/>
        <end position="120"/>
    </location>
</feature>
<reference evidence="5" key="1">
    <citation type="submission" date="2025-08" db="UniProtKB">
        <authorList>
            <consortium name="RefSeq"/>
        </authorList>
    </citation>
    <scope>IDENTIFICATION</scope>
</reference>
<evidence type="ECO:0000256" key="1">
    <source>
        <dbReference type="ARBA" id="ARBA00022670"/>
    </source>
</evidence>
<dbReference type="GO" id="GO:0006508">
    <property type="term" value="P:proteolysis"/>
    <property type="evidence" value="ECO:0007669"/>
    <property type="project" value="UniProtKB-KW"/>
</dbReference>
<dbReference type="KEGG" id="sind:110013181"/>
<dbReference type="PANTHER" id="PTHR47967">
    <property type="entry name" value="OS07G0603500 PROTEIN-RELATED"/>
    <property type="match status" value="1"/>
</dbReference>
<name>A0A8M8V784_SESIN</name>
<evidence type="ECO:0000259" key="3">
    <source>
        <dbReference type="PROSITE" id="PS51767"/>
    </source>
</evidence>
<proteinExistence type="predicted"/>
<evidence type="ECO:0000313" key="4">
    <source>
        <dbReference type="Proteomes" id="UP000504604"/>
    </source>
</evidence>
<dbReference type="Gramene" id="SIN_1025431.t">
    <property type="protein sequence ID" value="SIN_1025431.t.cds1"/>
    <property type="gene ID" value="SIN_1025431"/>
</dbReference>
<dbReference type="AlphaFoldDB" id="A0A8M8V784"/>
<evidence type="ECO:0000256" key="2">
    <source>
        <dbReference type="ARBA" id="ARBA00022801"/>
    </source>
</evidence>
<keyword evidence="4" id="KW-1185">Reference proteome</keyword>